<dbReference type="AlphaFoldDB" id="A0A0F5H077"/>
<dbReference type="OrthoDB" id="398491at2"/>
<dbReference type="PATRIC" id="fig|1264554.4.peg.140"/>
<dbReference type="NCBIfam" id="NF045770">
    <property type="entry name" value="MPN403_MG284_C"/>
    <property type="match status" value="1"/>
</dbReference>
<reference evidence="1 2" key="1">
    <citation type="submission" date="2015-03" db="EMBL/GenBank/DDBJ databases">
        <title>Genome sequence of Mycoplasma meleagridis strain ATCC 25294.</title>
        <authorList>
            <person name="Yacoub E."/>
            <person name="Blanchard A."/>
            <person name="Sirand-Pugnet P."/>
            <person name="Mardassi B.B.A."/>
        </authorList>
    </citation>
    <scope>NUCLEOTIDE SEQUENCE [LARGE SCALE GENOMIC DNA]</scope>
    <source>
        <strain evidence="1 2">ATCC 25294</strain>
    </source>
</reference>
<dbReference type="RefSeq" id="WP_052717038.1">
    <property type="nucleotide sequence ID" value="NZ_JZXN01000017.1"/>
</dbReference>
<name>A0A0F5H077_9BACT</name>
<evidence type="ECO:0000313" key="1">
    <source>
        <dbReference type="EMBL" id="KKB26726.1"/>
    </source>
</evidence>
<comment type="caution">
    <text evidence="1">The sequence shown here is derived from an EMBL/GenBank/DDBJ whole genome shotgun (WGS) entry which is preliminary data.</text>
</comment>
<keyword evidence="2" id="KW-1185">Reference proteome</keyword>
<evidence type="ECO:0000313" key="2">
    <source>
        <dbReference type="Proteomes" id="UP000033750"/>
    </source>
</evidence>
<dbReference type="InterPro" id="IPR058231">
    <property type="entry name" value="MG284-like_C"/>
</dbReference>
<accession>A0A0F5H077</accession>
<dbReference type="STRING" id="29561.MM26B8_04660"/>
<organism evidence="1 2">
    <name type="scientific">Mycoplasmopsis meleagridis ATCC 25294</name>
    <dbReference type="NCBI Taxonomy" id="1264554"/>
    <lineage>
        <taxon>Bacteria</taxon>
        <taxon>Bacillati</taxon>
        <taxon>Mycoplasmatota</taxon>
        <taxon>Mycoplasmoidales</taxon>
        <taxon>Metamycoplasmataceae</taxon>
        <taxon>Mycoplasmopsis</taxon>
    </lineage>
</organism>
<sequence>MAKKARLNKKFDKDLYHYFTDDFKKILNCLNETDRYIIVNEFLYQTQNKEWYKERFSKSCYYTKRKKAIANFLYYFNL</sequence>
<gene>
    <name evidence="1" type="ORF">MMELEA_01080</name>
</gene>
<proteinExistence type="predicted"/>
<dbReference type="EMBL" id="JZXN01000017">
    <property type="protein sequence ID" value="KKB26726.1"/>
    <property type="molecule type" value="Genomic_DNA"/>
</dbReference>
<dbReference type="Proteomes" id="UP000033750">
    <property type="component" value="Unassembled WGS sequence"/>
</dbReference>
<protein>
    <submittedName>
        <fullName evidence="1">Uncharacterized protein</fullName>
    </submittedName>
</protein>